<gene>
    <name evidence="1" type="ORF">DPMN_139092</name>
</gene>
<dbReference type="Proteomes" id="UP000828390">
    <property type="component" value="Unassembled WGS sequence"/>
</dbReference>
<comment type="caution">
    <text evidence="1">The sequence shown here is derived from an EMBL/GenBank/DDBJ whole genome shotgun (WGS) entry which is preliminary data.</text>
</comment>
<dbReference type="EMBL" id="JAIWYP010000006">
    <property type="protein sequence ID" value="KAH3810696.1"/>
    <property type="molecule type" value="Genomic_DNA"/>
</dbReference>
<dbReference type="AlphaFoldDB" id="A0A9D4JFC1"/>
<reference evidence="1" key="2">
    <citation type="submission" date="2020-11" db="EMBL/GenBank/DDBJ databases">
        <authorList>
            <person name="McCartney M.A."/>
            <person name="Auch B."/>
            <person name="Kono T."/>
            <person name="Mallez S."/>
            <person name="Becker A."/>
            <person name="Gohl D.M."/>
            <person name="Silverstein K.A.T."/>
            <person name="Koren S."/>
            <person name="Bechman K.B."/>
            <person name="Herman A."/>
            <person name="Abrahante J.E."/>
            <person name="Garbe J."/>
        </authorList>
    </citation>
    <scope>NUCLEOTIDE SEQUENCE</scope>
    <source>
        <strain evidence="1">Duluth1</strain>
        <tissue evidence="1">Whole animal</tissue>
    </source>
</reference>
<proteinExistence type="predicted"/>
<reference evidence="1" key="1">
    <citation type="journal article" date="2019" name="bioRxiv">
        <title>The Genome of the Zebra Mussel, Dreissena polymorpha: A Resource for Invasive Species Research.</title>
        <authorList>
            <person name="McCartney M.A."/>
            <person name="Auch B."/>
            <person name="Kono T."/>
            <person name="Mallez S."/>
            <person name="Zhang Y."/>
            <person name="Obille A."/>
            <person name="Becker A."/>
            <person name="Abrahante J.E."/>
            <person name="Garbe J."/>
            <person name="Badalamenti J.P."/>
            <person name="Herman A."/>
            <person name="Mangelson H."/>
            <person name="Liachko I."/>
            <person name="Sullivan S."/>
            <person name="Sone E.D."/>
            <person name="Koren S."/>
            <person name="Silverstein K.A.T."/>
            <person name="Beckman K.B."/>
            <person name="Gohl D.M."/>
        </authorList>
    </citation>
    <scope>NUCLEOTIDE SEQUENCE</scope>
    <source>
        <strain evidence="1">Duluth1</strain>
        <tissue evidence="1">Whole animal</tissue>
    </source>
</reference>
<sequence length="125" mass="13694">MLSCYLRCEPDLAANHSQEHICAFAITDELLYTDVVELKPLAANVLSTDENLATTLSPKKNKVGKKFQFEDFNASRLSVDVGNPDQSSDFVDPSCKCDTDGDITDVLHADTDDPLYAVVIKNEGP</sequence>
<name>A0A9D4JFC1_DREPO</name>
<keyword evidence="2" id="KW-1185">Reference proteome</keyword>
<evidence type="ECO:0000313" key="2">
    <source>
        <dbReference type="Proteomes" id="UP000828390"/>
    </source>
</evidence>
<organism evidence="1 2">
    <name type="scientific">Dreissena polymorpha</name>
    <name type="common">Zebra mussel</name>
    <name type="synonym">Mytilus polymorpha</name>
    <dbReference type="NCBI Taxonomy" id="45954"/>
    <lineage>
        <taxon>Eukaryota</taxon>
        <taxon>Metazoa</taxon>
        <taxon>Spiralia</taxon>
        <taxon>Lophotrochozoa</taxon>
        <taxon>Mollusca</taxon>
        <taxon>Bivalvia</taxon>
        <taxon>Autobranchia</taxon>
        <taxon>Heteroconchia</taxon>
        <taxon>Euheterodonta</taxon>
        <taxon>Imparidentia</taxon>
        <taxon>Neoheterodontei</taxon>
        <taxon>Myida</taxon>
        <taxon>Dreissenoidea</taxon>
        <taxon>Dreissenidae</taxon>
        <taxon>Dreissena</taxon>
    </lineage>
</organism>
<accession>A0A9D4JFC1</accession>
<protein>
    <submittedName>
        <fullName evidence="1">Uncharacterized protein</fullName>
    </submittedName>
</protein>
<evidence type="ECO:0000313" key="1">
    <source>
        <dbReference type="EMBL" id="KAH3810696.1"/>
    </source>
</evidence>